<dbReference type="KEGG" id="lvn:BWR22_05980"/>
<organism evidence="2 3">
    <name type="scientific">Lacinutrix venerupis</name>
    <dbReference type="NCBI Taxonomy" id="1486034"/>
    <lineage>
        <taxon>Bacteria</taxon>
        <taxon>Pseudomonadati</taxon>
        <taxon>Bacteroidota</taxon>
        <taxon>Flavobacteriia</taxon>
        <taxon>Flavobacteriales</taxon>
        <taxon>Flavobacteriaceae</taxon>
        <taxon>Lacinutrix</taxon>
    </lineage>
</organism>
<sequence>MYKFPPKKINMFYGYRTDTSMKNQQTWDFAQKYSSKKMVFCGCIKLLLGIAIIAFNISNKNTIIISLIIIGASVLYMLLKTEKALKNKFKNS</sequence>
<protein>
    <recommendedName>
        <fullName evidence="4">SdpI/YhfL family protein</fullName>
    </recommendedName>
</protein>
<evidence type="ECO:0000313" key="3">
    <source>
        <dbReference type="Proteomes" id="UP000187506"/>
    </source>
</evidence>
<accession>A0AAC9PYA7</accession>
<feature type="transmembrane region" description="Helical" evidence="1">
    <location>
        <begin position="63"/>
        <end position="79"/>
    </location>
</feature>
<keyword evidence="1" id="KW-1133">Transmembrane helix</keyword>
<dbReference type="InterPro" id="IPR025962">
    <property type="entry name" value="SdpI/YhfL"/>
</dbReference>
<dbReference type="EMBL" id="CP019352">
    <property type="protein sequence ID" value="APY01479.1"/>
    <property type="molecule type" value="Genomic_DNA"/>
</dbReference>
<dbReference type="Pfam" id="PF13630">
    <property type="entry name" value="SdpI"/>
    <property type="match status" value="1"/>
</dbReference>
<keyword evidence="1" id="KW-0472">Membrane</keyword>
<name>A0AAC9PYA7_9FLAO</name>
<gene>
    <name evidence="2" type="ORF">BWR22_05980</name>
</gene>
<evidence type="ECO:0008006" key="4">
    <source>
        <dbReference type="Google" id="ProtNLM"/>
    </source>
</evidence>
<proteinExistence type="predicted"/>
<reference evidence="2 3" key="1">
    <citation type="submission" date="2017-01" db="EMBL/GenBank/DDBJ databases">
        <title>Complete genome of Lacinutrix venerupis DOK2-8 isolated from seawater in Dokdo.</title>
        <authorList>
            <person name="Chi W.-J."/>
            <person name="Kim J.H."/>
        </authorList>
    </citation>
    <scope>NUCLEOTIDE SEQUENCE [LARGE SCALE GENOMIC DNA]</scope>
    <source>
        <strain evidence="2 3">DOK2-8</strain>
    </source>
</reference>
<feature type="transmembrane region" description="Helical" evidence="1">
    <location>
        <begin position="38"/>
        <end position="57"/>
    </location>
</feature>
<keyword evidence="1" id="KW-0812">Transmembrane</keyword>
<dbReference type="AlphaFoldDB" id="A0AAC9PYA7"/>
<dbReference type="Proteomes" id="UP000187506">
    <property type="component" value="Chromosome"/>
</dbReference>
<evidence type="ECO:0000256" key="1">
    <source>
        <dbReference type="SAM" id="Phobius"/>
    </source>
</evidence>
<evidence type="ECO:0000313" key="2">
    <source>
        <dbReference type="EMBL" id="APY01479.1"/>
    </source>
</evidence>
<keyword evidence="3" id="KW-1185">Reference proteome</keyword>